<proteinExistence type="predicted"/>
<reference evidence="5" key="1">
    <citation type="submission" date="2016-11" db="UniProtKB">
        <authorList>
            <consortium name="WormBaseParasite"/>
        </authorList>
    </citation>
    <scope>IDENTIFICATION</scope>
</reference>
<dbReference type="PANTHER" id="PTHR21724">
    <property type="entry name" value="SHKT DOMAIN-CONTAINING PROTEIN"/>
    <property type="match status" value="1"/>
</dbReference>
<dbReference type="InterPro" id="IPR003582">
    <property type="entry name" value="ShKT_dom"/>
</dbReference>
<feature type="region of interest" description="Disordered" evidence="2">
    <location>
        <begin position="205"/>
        <end position="228"/>
    </location>
</feature>
<name>A0A1I7YG44_9BILA</name>
<keyword evidence="1" id="KW-1015">Disulfide bond</keyword>
<evidence type="ECO:0000259" key="3">
    <source>
        <dbReference type="PROSITE" id="PS51670"/>
    </source>
</evidence>
<dbReference type="WBParaSite" id="L893_g1606.t1">
    <property type="protein sequence ID" value="L893_g1606.t1"/>
    <property type="gene ID" value="L893_g1606"/>
</dbReference>
<dbReference type="Gene3D" id="1.10.10.1940">
    <property type="match status" value="2"/>
</dbReference>
<organism evidence="4 5">
    <name type="scientific">Steinernema glaseri</name>
    <dbReference type="NCBI Taxonomy" id="37863"/>
    <lineage>
        <taxon>Eukaryota</taxon>
        <taxon>Metazoa</taxon>
        <taxon>Ecdysozoa</taxon>
        <taxon>Nematoda</taxon>
        <taxon>Chromadorea</taxon>
        <taxon>Rhabditida</taxon>
        <taxon>Tylenchina</taxon>
        <taxon>Panagrolaimomorpha</taxon>
        <taxon>Strongyloidoidea</taxon>
        <taxon>Steinernematidae</taxon>
        <taxon>Steinernema</taxon>
    </lineage>
</organism>
<dbReference type="PANTHER" id="PTHR21724:SF108">
    <property type="entry name" value="SHKT DOMAIN-CONTAINING PROTEIN"/>
    <property type="match status" value="1"/>
</dbReference>
<dbReference type="SMART" id="SM00254">
    <property type="entry name" value="ShKT"/>
    <property type="match status" value="9"/>
</dbReference>
<dbReference type="Proteomes" id="UP000095287">
    <property type="component" value="Unplaced"/>
</dbReference>
<dbReference type="AlphaFoldDB" id="A0A1I7YG44"/>
<feature type="domain" description="ShKT" evidence="3">
    <location>
        <begin position="548"/>
        <end position="584"/>
    </location>
</feature>
<dbReference type="Pfam" id="PF01549">
    <property type="entry name" value="ShK"/>
    <property type="match status" value="6"/>
</dbReference>
<dbReference type="Gene3D" id="1.10.10.1870">
    <property type="entry name" value="ShTK domain-like"/>
    <property type="match status" value="1"/>
</dbReference>
<feature type="domain" description="ShKT" evidence="3">
    <location>
        <begin position="231"/>
        <end position="265"/>
    </location>
</feature>
<keyword evidence="4" id="KW-1185">Reference proteome</keyword>
<feature type="compositionally biased region" description="Low complexity" evidence="2">
    <location>
        <begin position="205"/>
        <end position="220"/>
    </location>
</feature>
<evidence type="ECO:0000313" key="4">
    <source>
        <dbReference type="Proteomes" id="UP000095287"/>
    </source>
</evidence>
<dbReference type="PROSITE" id="PS51670">
    <property type="entry name" value="SHKT"/>
    <property type="match status" value="2"/>
</dbReference>
<feature type="disulfide bond" evidence="1">
    <location>
        <begin position="231"/>
        <end position="265"/>
    </location>
</feature>
<evidence type="ECO:0000256" key="2">
    <source>
        <dbReference type="SAM" id="MobiDB-lite"/>
    </source>
</evidence>
<protein>
    <submittedName>
        <fullName evidence="5">ShTK domain protein</fullName>
    </submittedName>
</protein>
<evidence type="ECO:0000313" key="5">
    <source>
        <dbReference type="WBParaSite" id="L893_g1606.t1"/>
    </source>
</evidence>
<sequence length="589" mass="64604">MIFACLLMKLNKAHKKNFLIEEAVPPMSRYLVSLLFFASAASISADPDCKEGPECGQLQDKCALDSIKKLCPITCLACPTTPPPLTTKTPAPLRCTDKNGNLLPSATICEDEIDNCGDYFKATVTVKPASRCSHCNVLKLSLLALKCAKTCGICCERPDIARSCQDSLAECPERPEFCTDEHMKATWRRSCRRTCDTCIKPSVTTAPSTPPTSTTTALSAQGTTKSSDEPCVDMKPQCADNRENCVGSIYSSWMNKYCPQTCGLCPTVTAIPFYPGSEATIASSFTPPNERCLDESKQCSSIRTTTAASTTTANVSQPVRCTSSTGVLLSTAQICDDLEPDCDQLFKIRATTNPASRDPRCNLDILADIVERCARTCAVCCEDPKFSCTDHPNYEHACRSMKNLCGTTDEELSHIMTNYCPQTCGLCQRRVCSDGIPDCPEMVRMCSDPKHGAAVQRQCPYTCATCPRAKKTTTLPSTTIAPTPSKPTTAVQRKTTLPASCADFNPQRCAEDIHNCNNPKVVQAKKRFCRRTCNFCFEPIPTAIVWKCEDKVPYCYRFVHKCQNPEEKIRKFMQTNCSLACGFCIPGRG</sequence>
<accession>A0A1I7YG44</accession>
<comment type="caution">
    <text evidence="1">Lacks conserved residue(s) required for the propagation of feature annotation.</text>
</comment>
<evidence type="ECO:0000256" key="1">
    <source>
        <dbReference type="PROSITE-ProRule" id="PRU01005"/>
    </source>
</evidence>